<feature type="active site" description="Proton acceptor" evidence="13">
    <location>
        <position position="130"/>
    </location>
</feature>
<feature type="compositionally biased region" description="Low complexity" evidence="17">
    <location>
        <begin position="330"/>
        <end position="344"/>
    </location>
</feature>
<evidence type="ECO:0000256" key="13">
    <source>
        <dbReference type="PIRSR" id="PIRSR637770-1"/>
    </source>
</evidence>
<sequence>MDKYNYEGLIGEGTYGVVSKATAKENGQIVAIKKIKKILVQGQSDDGINFSAIREIKILQELKHHNIVELLDIFAHKSNVNLVFEMMQWDLQEVIEDRSIVLKPADIKSYMKMLLQGIEACHSNWVLHRDLKPNNLLMSLEGELKLADFGLARQYGSPNKMFSPQAVTIFYRAPELLFGAKSYGPSVDIWSVGCIFAELMLRTPYLPGTSEIDQLRKICSALGTPNETNWPGVTCLPNYLRFTEHPPTPFKQLFTAATDEAIDLISKMLLFNPAARISAAEALNHPYFTTGVKPTNPIDLPIPLAKRSNILQQRQQVQLQQQQQDIQNITTTSNNTTGVDSTNNIQVEPQQV</sequence>
<evidence type="ECO:0000256" key="3">
    <source>
        <dbReference type="ARBA" id="ARBA00012409"/>
    </source>
</evidence>
<feature type="binding site" evidence="14">
    <location>
        <position position="33"/>
    </location>
    <ligand>
        <name>ATP</name>
        <dbReference type="ChEBI" id="CHEBI:30616"/>
    </ligand>
</feature>
<evidence type="ECO:0000256" key="11">
    <source>
        <dbReference type="ARBA" id="ARBA00023242"/>
    </source>
</evidence>
<evidence type="ECO:0000256" key="2">
    <source>
        <dbReference type="ARBA" id="ARBA00006485"/>
    </source>
</evidence>
<dbReference type="GeneID" id="10502734"/>
<dbReference type="EC" id="2.7.11.23" evidence="3"/>
<feature type="domain" description="Protein kinase" evidence="18">
    <location>
        <begin position="4"/>
        <end position="288"/>
    </location>
</feature>
<comment type="similarity">
    <text evidence="2">Belongs to the protein kinase superfamily. CMGC Ser/Thr protein kinase family. CDC2/CDKX subfamily.</text>
</comment>
<dbReference type="PANTHER" id="PTHR24056">
    <property type="entry name" value="CELL DIVISION PROTEIN KINASE"/>
    <property type="match status" value="1"/>
</dbReference>
<evidence type="ECO:0000259" key="18">
    <source>
        <dbReference type="PROSITE" id="PS50011"/>
    </source>
</evidence>
<keyword evidence="8 14" id="KW-0547">Nucleotide-binding</keyword>
<dbReference type="AlphaFoldDB" id="F0ZD73"/>
<evidence type="ECO:0000256" key="4">
    <source>
        <dbReference type="ARBA" id="ARBA00022527"/>
    </source>
</evidence>
<dbReference type="FunFam" id="1.10.510.10:FF:000097">
    <property type="entry name" value="Putative cyclin-dependent kinase 7"/>
    <property type="match status" value="1"/>
</dbReference>
<dbReference type="PANTHER" id="PTHR24056:SF0">
    <property type="entry name" value="CYCLIN-DEPENDENT KINASE 7"/>
    <property type="match status" value="1"/>
</dbReference>
<dbReference type="FunFam" id="3.30.200.20:FF:000554">
    <property type="entry name" value="CMGC/CDK/CDK7 protein kinase"/>
    <property type="match status" value="1"/>
</dbReference>
<dbReference type="FunCoup" id="F0ZD73">
    <property type="interactions" value="811"/>
</dbReference>
<dbReference type="KEGG" id="dpp:DICPUDRAFT_29225"/>
<evidence type="ECO:0000256" key="10">
    <source>
        <dbReference type="ARBA" id="ARBA00022840"/>
    </source>
</evidence>
<evidence type="ECO:0000256" key="15">
    <source>
        <dbReference type="PROSITE-ProRule" id="PRU10141"/>
    </source>
</evidence>
<protein>
    <recommendedName>
        <fullName evidence="3">[RNA-polymerase]-subunit kinase</fullName>
        <ecNumber evidence="3">2.7.11.23</ecNumber>
    </recommendedName>
</protein>
<dbReference type="InterPro" id="IPR037770">
    <property type="entry name" value="CDK7"/>
</dbReference>
<accession>F0ZD73</accession>
<evidence type="ECO:0000256" key="6">
    <source>
        <dbReference type="ARBA" id="ARBA00022618"/>
    </source>
</evidence>
<name>F0ZD73_DICPU</name>
<keyword evidence="7" id="KW-0808">Transferase</keyword>
<gene>
    <name evidence="19" type="ORF">DICPUDRAFT_29225</name>
</gene>
<keyword evidence="6" id="KW-0132">Cell division</keyword>
<dbReference type="InterPro" id="IPR017441">
    <property type="entry name" value="Protein_kinase_ATP_BS"/>
</dbReference>
<keyword evidence="10 14" id="KW-0067">ATP-binding</keyword>
<dbReference type="GO" id="GO:0005634">
    <property type="term" value="C:nucleus"/>
    <property type="evidence" value="ECO:0000318"/>
    <property type="project" value="GO_Central"/>
</dbReference>
<dbReference type="Gene3D" id="1.10.510.10">
    <property type="entry name" value="Transferase(Phosphotransferase) domain 1"/>
    <property type="match status" value="1"/>
</dbReference>
<dbReference type="OMA" id="GIHHCHR"/>
<evidence type="ECO:0000256" key="1">
    <source>
        <dbReference type="ARBA" id="ARBA00004123"/>
    </source>
</evidence>
<dbReference type="PROSITE" id="PS50011">
    <property type="entry name" value="PROTEIN_KINASE_DOM"/>
    <property type="match status" value="1"/>
</dbReference>
<dbReference type="Gene3D" id="3.30.200.20">
    <property type="entry name" value="Phosphorylase Kinase, domain 1"/>
    <property type="match status" value="1"/>
</dbReference>
<dbReference type="SMART" id="SM00220">
    <property type="entry name" value="S_TKc"/>
    <property type="match status" value="1"/>
</dbReference>
<evidence type="ECO:0000256" key="14">
    <source>
        <dbReference type="PIRSR" id="PIRSR637770-2"/>
    </source>
</evidence>
<evidence type="ECO:0000313" key="19">
    <source>
        <dbReference type="EMBL" id="EGC38059.1"/>
    </source>
</evidence>
<dbReference type="GO" id="GO:0005524">
    <property type="term" value="F:ATP binding"/>
    <property type="evidence" value="ECO:0007669"/>
    <property type="project" value="UniProtKB-UniRule"/>
</dbReference>
<dbReference type="Proteomes" id="UP000001064">
    <property type="component" value="Unassembled WGS sequence"/>
</dbReference>
<dbReference type="VEuPathDB" id="AmoebaDB:DICPUDRAFT_29225"/>
<dbReference type="EMBL" id="GL870984">
    <property type="protein sequence ID" value="EGC38059.1"/>
    <property type="molecule type" value="Genomic_DNA"/>
</dbReference>
<dbReference type="GO" id="GO:0051301">
    <property type="term" value="P:cell division"/>
    <property type="evidence" value="ECO:0007669"/>
    <property type="project" value="UniProtKB-KW"/>
</dbReference>
<dbReference type="Pfam" id="PF00069">
    <property type="entry name" value="Pkinase"/>
    <property type="match status" value="1"/>
</dbReference>
<dbReference type="PROSITE" id="PS00108">
    <property type="entry name" value="PROTEIN_KINASE_ST"/>
    <property type="match status" value="1"/>
</dbReference>
<dbReference type="RefSeq" id="XP_003285366.1">
    <property type="nucleotide sequence ID" value="XM_003285318.1"/>
</dbReference>
<evidence type="ECO:0000256" key="5">
    <source>
        <dbReference type="ARBA" id="ARBA00022553"/>
    </source>
</evidence>
<evidence type="ECO:0000256" key="8">
    <source>
        <dbReference type="ARBA" id="ARBA00022741"/>
    </source>
</evidence>
<dbReference type="PROSITE" id="PS00107">
    <property type="entry name" value="PROTEIN_KINASE_ATP"/>
    <property type="match status" value="1"/>
</dbReference>
<dbReference type="GO" id="GO:0008353">
    <property type="term" value="F:RNA polymerase II CTD heptapeptide repeat kinase activity"/>
    <property type="evidence" value="ECO:0000318"/>
    <property type="project" value="GO_Central"/>
</dbReference>
<keyword evidence="5" id="KW-0597">Phosphoprotein</keyword>
<evidence type="ECO:0000256" key="12">
    <source>
        <dbReference type="ARBA" id="ARBA00023306"/>
    </source>
</evidence>
<evidence type="ECO:0000256" key="16">
    <source>
        <dbReference type="RuleBase" id="RU000304"/>
    </source>
</evidence>
<dbReference type="GO" id="GO:0051726">
    <property type="term" value="P:regulation of cell cycle"/>
    <property type="evidence" value="ECO:0000318"/>
    <property type="project" value="GO_Central"/>
</dbReference>
<dbReference type="InterPro" id="IPR011009">
    <property type="entry name" value="Kinase-like_dom_sf"/>
</dbReference>
<dbReference type="eggNOG" id="KOG0659">
    <property type="taxonomic scope" value="Eukaryota"/>
</dbReference>
<evidence type="ECO:0000313" key="20">
    <source>
        <dbReference type="Proteomes" id="UP000001064"/>
    </source>
</evidence>
<evidence type="ECO:0000256" key="17">
    <source>
        <dbReference type="SAM" id="MobiDB-lite"/>
    </source>
</evidence>
<dbReference type="OrthoDB" id="1732493at2759"/>
<reference evidence="20" key="1">
    <citation type="journal article" date="2011" name="Genome Biol.">
        <title>Comparative genomics of the social amoebae Dictyostelium discoideum and Dictyostelium purpureum.</title>
        <authorList>
            <consortium name="US DOE Joint Genome Institute (JGI-PGF)"/>
            <person name="Sucgang R."/>
            <person name="Kuo A."/>
            <person name="Tian X."/>
            <person name="Salerno W."/>
            <person name="Parikh A."/>
            <person name="Feasley C.L."/>
            <person name="Dalin E."/>
            <person name="Tu H."/>
            <person name="Huang E."/>
            <person name="Barry K."/>
            <person name="Lindquist E."/>
            <person name="Shapiro H."/>
            <person name="Bruce D."/>
            <person name="Schmutz J."/>
            <person name="Salamov A."/>
            <person name="Fey P."/>
            <person name="Gaudet P."/>
            <person name="Anjard C."/>
            <person name="Babu M.M."/>
            <person name="Basu S."/>
            <person name="Bushmanova Y."/>
            <person name="van der Wel H."/>
            <person name="Katoh-Kurasawa M."/>
            <person name="Dinh C."/>
            <person name="Coutinho P.M."/>
            <person name="Saito T."/>
            <person name="Elias M."/>
            <person name="Schaap P."/>
            <person name="Kay R.R."/>
            <person name="Henrissat B."/>
            <person name="Eichinger L."/>
            <person name="Rivero F."/>
            <person name="Putnam N.H."/>
            <person name="West C.M."/>
            <person name="Loomis W.F."/>
            <person name="Chisholm R.L."/>
            <person name="Shaulsky G."/>
            <person name="Strassmann J.E."/>
            <person name="Queller D.C."/>
            <person name="Kuspa A."/>
            <person name="Grigoriev I.V."/>
        </authorList>
    </citation>
    <scope>NUCLEOTIDE SEQUENCE [LARGE SCALE GENOMIC DNA]</scope>
    <source>
        <strain evidence="20">QSDP1</strain>
    </source>
</reference>
<proteinExistence type="inferred from homology"/>
<dbReference type="InterPro" id="IPR008271">
    <property type="entry name" value="Ser/Thr_kinase_AS"/>
</dbReference>
<feature type="region of interest" description="Disordered" evidence="17">
    <location>
        <begin position="330"/>
        <end position="352"/>
    </location>
</feature>
<feature type="binding site" evidence="14">
    <location>
        <begin position="10"/>
        <end position="18"/>
    </location>
    <ligand>
        <name>ATP</name>
        <dbReference type="ChEBI" id="CHEBI:30616"/>
    </ligand>
</feature>
<dbReference type="GO" id="GO:0005737">
    <property type="term" value="C:cytoplasm"/>
    <property type="evidence" value="ECO:0000318"/>
    <property type="project" value="GO_Central"/>
</dbReference>
<dbReference type="InterPro" id="IPR050108">
    <property type="entry name" value="CDK"/>
</dbReference>
<dbReference type="GO" id="GO:0045944">
    <property type="term" value="P:positive regulation of transcription by RNA polymerase II"/>
    <property type="evidence" value="ECO:0000318"/>
    <property type="project" value="GO_Central"/>
</dbReference>
<feature type="binding site" evidence="15">
    <location>
        <position position="34"/>
    </location>
    <ligand>
        <name>ATP</name>
        <dbReference type="ChEBI" id="CHEBI:30616"/>
    </ligand>
</feature>
<dbReference type="InterPro" id="IPR000719">
    <property type="entry name" value="Prot_kinase_dom"/>
</dbReference>
<organism evidence="19 20">
    <name type="scientific">Dictyostelium purpureum</name>
    <name type="common">Slime mold</name>
    <dbReference type="NCBI Taxonomy" id="5786"/>
    <lineage>
        <taxon>Eukaryota</taxon>
        <taxon>Amoebozoa</taxon>
        <taxon>Evosea</taxon>
        <taxon>Eumycetozoa</taxon>
        <taxon>Dictyostelia</taxon>
        <taxon>Dictyosteliales</taxon>
        <taxon>Dictyosteliaceae</taxon>
        <taxon>Dictyostelium</taxon>
    </lineage>
</organism>
<dbReference type="SUPFAM" id="SSF56112">
    <property type="entry name" value="Protein kinase-like (PK-like)"/>
    <property type="match status" value="1"/>
</dbReference>
<dbReference type="GO" id="GO:0070985">
    <property type="term" value="C:transcription factor TFIIK complex"/>
    <property type="evidence" value="ECO:0000318"/>
    <property type="project" value="GO_Central"/>
</dbReference>
<comment type="subcellular location">
    <subcellularLocation>
        <location evidence="1">Nucleus</location>
    </subcellularLocation>
</comment>
<evidence type="ECO:0000256" key="9">
    <source>
        <dbReference type="ARBA" id="ARBA00022777"/>
    </source>
</evidence>
<dbReference type="GO" id="GO:0004693">
    <property type="term" value="F:cyclin-dependent protein serine/threonine kinase activity"/>
    <property type="evidence" value="ECO:0000318"/>
    <property type="project" value="GO_Central"/>
</dbReference>
<dbReference type="CDD" id="cd07841">
    <property type="entry name" value="STKc_CDK7"/>
    <property type="match status" value="1"/>
</dbReference>
<evidence type="ECO:0000256" key="7">
    <source>
        <dbReference type="ARBA" id="ARBA00022679"/>
    </source>
</evidence>
<keyword evidence="12" id="KW-0131">Cell cycle</keyword>
<keyword evidence="9" id="KW-0418">Kinase</keyword>
<keyword evidence="11" id="KW-0539">Nucleus</keyword>
<dbReference type="InParanoid" id="F0ZD73"/>
<keyword evidence="4 16" id="KW-0723">Serine/threonine-protein kinase</keyword>
<keyword evidence="20" id="KW-1185">Reference proteome</keyword>
<dbReference type="STRING" id="5786.F0ZD73"/>